<dbReference type="Proteomes" id="UP000182840">
    <property type="component" value="Chromosome"/>
</dbReference>
<dbReference type="KEGG" id="meso:BSQ44_24290"/>
<gene>
    <name evidence="1" type="ORF">BSQ44_24290</name>
</gene>
<protein>
    <submittedName>
        <fullName evidence="1">Uncharacterized protein</fullName>
    </submittedName>
</protein>
<accession>A0A1L3SXQ3</accession>
<organism evidence="1 2">
    <name type="scientific">Aquibium oceanicum</name>
    <dbReference type="NCBI Taxonomy" id="1670800"/>
    <lineage>
        <taxon>Bacteria</taxon>
        <taxon>Pseudomonadati</taxon>
        <taxon>Pseudomonadota</taxon>
        <taxon>Alphaproteobacteria</taxon>
        <taxon>Hyphomicrobiales</taxon>
        <taxon>Phyllobacteriaceae</taxon>
        <taxon>Aquibium</taxon>
    </lineage>
</organism>
<dbReference type="RefSeq" id="WP_072607603.1">
    <property type="nucleotide sequence ID" value="NZ_CP018171.1"/>
</dbReference>
<reference evidence="2" key="1">
    <citation type="submission" date="2016-11" db="EMBL/GenBank/DDBJ databases">
        <title>Mesorhizobium oceanicum sp. nov., isolated from deep seawater in South China Sea.</title>
        <authorList>
            <person name="Fu G.-Y."/>
        </authorList>
    </citation>
    <scope>NUCLEOTIDE SEQUENCE [LARGE SCALE GENOMIC DNA]</scope>
    <source>
        <strain evidence="2">B7</strain>
    </source>
</reference>
<dbReference type="EMBL" id="CP018171">
    <property type="protein sequence ID" value="APH74141.1"/>
    <property type="molecule type" value="Genomic_DNA"/>
</dbReference>
<sequence>MPSSIDYAAAVQDLINLYEAGYNDATLVSRLREHMQPKDDALDRIIDIHRRNFSHQTEKLADILPIAIGARDK</sequence>
<dbReference type="AlphaFoldDB" id="A0A1L3SXQ3"/>
<evidence type="ECO:0000313" key="2">
    <source>
        <dbReference type="Proteomes" id="UP000182840"/>
    </source>
</evidence>
<keyword evidence="2" id="KW-1185">Reference proteome</keyword>
<dbReference type="STRING" id="1670800.BSQ44_24290"/>
<evidence type="ECO:0000313" key="1">
    <source>
        <dbReference type="EMBL" id="APH74141.1"/>
    </source>
</evidence>
<proteinExistence type="predicted"/>
<name>A0A1L3SXQ3_9HYPH</name>